<dbReference type="Gene3D" id="3.90.400.10">
    <property type="entry name" value="Oligo-1,6-glucosidase, Domain 2"/>
    <property type="match status" value="1"/>
</dbReference>
<dbReference type="NCBIfam" id="NF008183">
    <property type="entry name" value="PRK10933.1"/>
    <property type="match status" value="1"/>
</dbReference>
<dbReference type="SMART" id="SM00642">
    <property type="entry name" value="Aamy"/>
    <property type="match status" value="1"/>
</dbReference>
<keyword evidence="3" id="KW-0326">Glycosidase</keyword>
<organism evidence="5 6">
    <name type="scientific">Leuconostoc kimchii</name>
    <dbReference type="NCBI Taxonomy" id="136609"/>
    <lineage>
        <taxon>Bacteria</taxon>
        <taxon>Bacillati</taxon>
        <taxon>Bacillota</taxon>
        <taxon>Bacilli</taxon>
        <taxon>Lactobacillales</taxon>
        <taxon>Lactobacillaceae</taxon>
        <taxon>Leuconostoc</taxon>
    </lineage>
</organism>
<reference evidence="5 6" key="1">
    <citation type="submission" date="2019-03" db="EMBL/GenBank/DDBJ databases">
        <title>Complete Genome Sequence of Leuconostoc kimchii strain NKJ218 Isolated from Homemade Kimchi.</title>
        <authorList>
            <person name="Jung J.Y."/>
            <person name="Jin H.M."/>
            <person name="Jung J.-W."/>
            <person name="Lee S.-Y."/>
            <person name="Ryu B.-G."/>
            <person name="Han S.-S."/>
            <person name="Kang H.K."/>
            <person name="Choi H.W."/>
            <person name="Chung E.J."/>
            <person name="Choi K.-M."/>
        </authorList>
    </citation>
    <scope>NUCLEOTIDE SEQUENCE [LARGE SCALE GENOMIC DNA]</scope>
    <source>
        <strain evidence="5 6">NKJ218</strain>
    </source>
</reference>
<dbReference type="CDD" id="cd11333">
    <property type="entry name" value="AmyAc_SI_OligoGlu_DGase"/>
    <property type="match status" value="1"/>
</dbReference>
<name>A0ABX5SLM4_9LACO</name>
<dbReference type="InterPro" id="IPR045857">
    <property type="entry name" value="O16G_dom_2"/>
</dbReference>
<evidence type="ECO:0000259" key="4">
    <source>
        <dbReference type="SMART" id="SM00642"/>
    </source>
</evidence>
<keyword evidence="6" id="KW-1185">Reference proteome</keyword>
<dbReference type="SUPFAM" id="SSF51011">
    <property type="entry name" value="Glycosyl hydrolase domain"/>
    <property type="match status" value="1"/>
</dbReference>
<dbReference type="InterPro" id="IPR013780">
    <property type="entry name" value="Glyco_hydro_b"/>
</dbReference>
<evidence type="ECO:0000256" key="1">
    <source>
        <dbReference type="ARBA" id="ARBA00008061"/>
    </source>
</evidence>
<dbReference type="RefSeq" id="WP_013102415.1">
    <property type="nucleotide sequence ID" value="NZ_CP037939.1"/>
</dbReference>
<dbReference type="Proteomes" id="UP000295756">
    <property type="component" value="Chromosome"/>
</dbReference>
<dbReference type="PANTHER" id="PTHR10357">
    <property type="entry name" value="ALPHA-AMYLASE FAMILY MEMBER"/>
    <property type="match status" value="1"/>
</dbReference>
<dbReference type="EMBL" id="CP037939">
    <property type="protein sequence ID" value="QBR47393.1"/>
    <property type="molecule type" value="Genomic_DNA"/>
</dbReference>
<gene>
    <name evidence="5" type="ORF">EW139_04395</name>
</gene>
<dbReference type="Gene3D" id="2.60.40.1180">
    <property type="entry name" value="Golgi alpha-mannosidase II"/>
    <property type="match status" value="1"/>
</dbReference>
<dbReference type="SUPFAM" id="SSF51445">
    <property type="entry name" value="(Trans)glycosidases"/>
    <property type="match status" value="1"/>
</dbReference>
<comment type="similarity">
    <text evidence="1">Belongs to the glycosyl hydrolase 13 family.</text>
</comment>
<evidence type="ECO:0000313" key="5">
    <source>
        <dbReference type="EMBL" id="QBR47393.1"/>
    </source>
</evidence>
<accession>A0ABX5SLM4</accession>
<feature type="domain" description="Glycosyl hydrolase family 13 catalytic" evidence="4">
    <location>
        <begin position="14"/>
        <end position="425"/>
    </location>
</feature>
<dbReference type="Gene3D" id="3.20.20.80">
    <property type="entry name" value="Glycosidases"/>
    <property type="match status" value="1"/>
</dbReference>
<proteinExistence type="inferred from homology"/>
<evidence type="ECO:0000256" key="2">
    <source>
        <dbReference type="ARBA" id="ARBA00022801"/>
    </source>
</evidence>
<dbReference type="InterPro" id="IPR017853">
    <property type="entry name" value="GH"/>
</dbReference>
<evidence type="ECO:0000256" key="3">
    <source>
        <dbReference type="ARBA" id="ARBA00023295"/>
    </source>
</evidence>
<dbReference type="Pfam" id="PF00128">
    <property type="entry name" value="Alpha-amylase"/>
    <property type="match status" value="1"/>
</dbReference>
<dbReference type="InterPro" id="IPR006047">
    <property type="entry name" value="GH13_cat_dom"/>
</dbReference>
<evidence type="ECO:0000313" key="6">
    <source>
        <dbReference type="Proteomes" id="UP000295756"/>
    </source>
</evidence>
<sequence length="562" mass="65729">MVENNWWQKAVVYQIYPRSFQDSNGDGIGDIQGIIQRLPYLKKLGIQVIWLSPIYQSPNDDNGYDISDYRKILPEFGTMMDVQEMISVAHQLNLKIMMDLVVNHTSDEHQWFQQSRSSRENPYRDYYIWRDPVDGHEPNNWLSDFGGPAWEFDDKTQQYYLHLFSKKQPDLNWENSALRHDIYDTMSWWLAQGVDGFRMDVINLISKQKSLPNDPNVDADNHSSSMTFVANGPKVHEYLQEMNAKVLSQHDIITVGETPGVTTKDAMQYAGFDANELQMIFQFEHTELDNSHQGLGKWSDERFKLVDLKKILSKWQNDLEGKAWNSLYWNNHDRPRVVSRFGNDTDKYRVTSAKMLAMTLHFMQGTPYIYQGEEIGMTNVNWSSISQYQDIDTLNAFDDLVHQQKRVTSEQMMRYVHHSSRDNARTPMQWDNSLNSGFTTGQPWLGVNDNYTTINVAASLTDQQSIFYFYKKLIALRQQMPIITNGHYQVLDIDDEFVYAYRRIARDSQLLIISNFTDRIQTRHYSLNAGAKLLISNYEDDQGDMLRPYESKVYFENVSGYF</sequence>
<keyword evidence="2" id="KW-0378">Hydrolase</keyword>
<dbReference type="PANTHER" id="PTHR10357:SF184">
    <property type="entry name" value="OLIGO-1,6-GLUCOSIDASE 1"/>
    <property type="match status" value="1"/>
</dbReference>
<protein>
    <submittedName>
        <fullName evidence="5">Alpha-glucosidase</fullName>
    </submittedName>
</protein>